<dbReference type="InterPro" id="IPR001841">
    <property type="entry name" value="Znf_RING"/>
</dbReference>
<feature type="region of interest" description="Disordered" evidence="5">
    <location>
        <begin position="1"/>
        <end position="55"/>
    </location>
</feature>
<keyword evidence="2 4" id="KW-0863">Zinc-finger</keyword>
<dbReference type="GO" id="GO:0006511">
    <property type="term" value="P:ubiquitin-dependent protein catabolic process"/>
    <property type="evidence" value="ECO:0007669"/>
    <property type="project" value="TreeGrafter"/>
</dbReference>
<sequence length="205" mass="22786">MNGAASNCDDREDLERRSKQLEYRRRDRAPKALIVLDDDDSGNGDVQISSASSSSFAQARSSVANRSGQLTVINLEDLELQVGPAGTRMPLGRVRSLKNRNRSCERKTSSCRDLVDLTTSNDECQLNSSMVSKKRKPALSTGVKEIKLSCAICMDKMKEETTTICGHVFCKKCIVRAIEVYKQCPSCRKKLTMKSIHRIYISGST</sequence>
<accession>D5ABH9</accession>
<dbReference type="GO" id="GO:0061630">
    <property type="term" value="F:ubiquitin protein ligase activity"/>
    <property type="evidence" value="ECO:0007669"/>
    <property type="project" value="InterPro"/>
</dbReference>
<name>D5ABH9_PICSI</name>
<keyword evidence="1" id="KW-0479">Metal-binding</keyword>
<dbReference type="OMA" id="NCDDRED"/>
<dbReference type="Gene3D" id="3.30.40.10">
    <property type="entry name" value="Zinc/RING finger domain, C3HC4 (zinc finger)"/>
    <property type="match status" value="1"/>
</dbReference>
<dbReference type="InterPro" id="IPR013083">
    <property type="entry name" value="Znf_RING/FYVE/PHD"/>
</dbReference>
<feature type="domain" description="RING-type" evidence="6">
    <location>
        <begin position="150"/>
        <end position="188"/>
    </location>
</feature>
<dbReference type="PANTHER" id="PTHR47094:SF1">
    <property type="entry name" value="RING-TYPE E3 UBIQUITIN TRANSFERASE"/>
    <property type="match status" value="1"/>
</dbReference>
<protein>
    <recommendedName>
        <fullName evidence="6">RING-type domain-containing protein</fullName>
    </recommendedName>
</protein>
<dbReference type="SMART" id="SM00184">
    <property type="entry name" value="RING"/>
    <property type="match status" value="1"/>
</dbReference>
<dbReference type="InterPro" id="IPR049627">
    <property type="entry name" value="SLX8"/>
</dbReference>
<dbReference type="InterPro" id="IPR017907">
    <property type="entry name" value="Znf_RING_CS"/>
</dbReference>
<keyword evidence="3" id="KW-0862">Zinc</keyword>
<dbReference type="Pfam" id="PF13923">
    <property type="entry name" value="zf-C3HC4_2"/>
    <property type="match status" value="1"/>
</dbReference>
<evidence type="ECO:0000256" key="1">
    <source>
        <dbReference type="ARBA" id="ARBA00022723"/>
    </source>
</evidence>
<dbReference type="GO" id="GO:0032183">
    <property type="term" value="F:SUMO binding"/>
    <property type="evidence" value="ECO:0007669"/>
    <property type="project" value="TreeGrafter"/>
</dbReference>
<dbReference type="PANTHER" id="PTHR47094">
    <property type="entry name" value="ELFLESS, ISOFORM B"/>
    <property type="match status" value="1"/>
</dbReference>
<evidence type="ECO:0000313" key="7">
    <source>
        <dbReference type="EMBL" id="ADE76898.1"/>
    </source>
</evidence>
<dbReference type="EMBL" id="BT123585">
    <property type="protein sequence ID" value="ADE76898.1"/>
    <property type="molecule type" value="mRNA"/>
</dbReference>
<dbReference type="PROSITE" id="PS00518">
    <property type="entry name" value="ZF_RING_1"/>
    <property type="match status" value="1"/>
</dbReference>
<evidence type="ECO:0000259" key="6">
    <source>
        <dbReference type="PROSITE" id="PS50089"/>
    </source>
</evidence>
<reference evidence="7" key="1">
    <citation type="submission" date="2010-04" db="EMBL/GenBank/DDBJ databases">
        <authorList>
            <person name="Reid K.E."/>
            <person name="Liao N."/>
            <person name="Chan S."/>
            <person name="Docking R."/>
            <person name="Taylor G."/>
            <person name="Moore R."/>
            <person name="Mayo M."/>
            <person name="Munro S."/>
            <person name="King J."/>
            <person name="Yanchuk A."/>
            <person name="Holt R."/>
            <person name="Jones S."/>
            <person name="Marra M."/>
            <person name="Ritland C.E."/>
            <person name="Ritland K."/>
            <person name="Bohlmann J."/>
        </authorList>
    </citation>
    <scope>NUCLEOTIDE SEQUENCE</scope>
    <source>
        <tissue evidence="7">Bud</tissue>
    </source>
</reference>
<evidence type="ECO:0000256" key="3">
    <source>
        <dbReference type="ARBA" id="ARBA00022833"/>
    </source>
</evidence>
<evidence type="ECO:0000256" key="4">
    <source>
        <dbReference type="PROSITE-ProRule" id="PRU00175"/>
    </source>
</evidence>
<evidence type="ECO:0000256" key="5">
    <source>
        <dbReference type="SAM" id="MobiDB-lite"/>
    </source>
</evidence>
<evidence type="ECO:0000256" key="2">
    <source>
        <dbReference type="ARBA" id="ARBA00022771"/>
    </source>
</evidence>
<organism evidence="7">
    <name type="scientific">Picea sitchensis</name>
    <name type="common">Sitka spruce</name>
    <name type="synonym">Pinus sitchensis</name>
    <dbReference type="NCBI Taxonomy" id="3332"/>
    <lineage>
        <taxon>Eukaryota</taxon>
        <taxon>Viridiplantae</taxon>
        <taxon>Streptophyta</taxon>
        <taxon>Embryophyta</taxon>
        <taxon>Tracheophyta</taxon>
        <taxon>Spermatophyta</taxon>
        <taxon>Pinopsida</taxon>
        <taxon>Pinidae</taxon>
        <taxon>Conifers I</taxon>
        <taxon>Pinales</taxon>
        <taxon>Pinaceae</taxon>
        <taxon>Picea</taxon>
    </lineage>
</organism>
<dbReference type="GO" id="GO:0140082">
    <property type="term" value="F:SUMO-ubiquitin ligase activity"/>
    <property type="evidence" value="ECO:0007669"/>
    <property type="project" value="TreeGrafter"/>
</dbReference>
<dbReference type="AlphaFoldDB" id="D5ABH9"/>
<feature type="compositionally biased region" description="Basic and acidic residues" evidence="5">
    <location>
        <begin position="13"/>
        <end position="25"/>
    </location>
</feature>
<dbReference type="GO" id="GO:0033768">
    <property type="term" value="C:SUMO-targeted ubiquitin ligase complex"/>
    <property type="evidence" value="ECO:0007669"/>
    <property type="project" value="TreeGrafter"/>
</dbReference>
<dbReference type="PROSITE" id="PS50089">
    <property type="entry name" value="ZF_RING_2"/>
    <property type="match status" value="1"/>
</dbReference>
<dbReference type="GO" id="GO:0008270">
    <property type="term" value="F:zinc ion binding"/>
    <property type="evidence" value="ECO:0007669"/>
    <property type="project" value="UniProtKB-KW"/>
</dbReference>
<dbReference type="SUPFAM" id="SSF57850">
    <property type="entry name" value="RING/U-box"/>
    <property type="match status" value="1"/>
</dbReference>
<proteinExistence type="evidence at transcript level"/>